<dbReference type="AlphaFoldDB" id="A0A3M6UWM6"/>
<reference evidence="1 2" key="1">
    <citation type="journal article" date="2018" name="Sci. Rep.">
        <title>Comparative analysis of the Pocillopora damicornis genome highlights role of immune system in coral evolution.</title>
        <authorList>
            <person name="Cunning R."/>
            <person name="Bay R.A."/>
            <person name="Gillette P."/>
            <person name="Baker A.C."/>
            <person name="Traylor-Knowles N."/>
        </authorList>
    </citation>
    <scope>NUCLEOTIDE SEQUENCE [LARGE SCALE GENOMIC DNA]</scope>
    <source>
        <strain evidence="1">RSMAS</strain>
        <tissue evidence="1">Whole animal</tissue>
    </source>
</reference>
<sequence length="84" mass="9845">MYLDNYYRRGLGHHDIHHHDCVLPTGQAAHKKRAIKKNFNKLKSRFSPGSTFLTWKSAHVARMMDCKLTFIPMIFILECIWGTI</sequence>
<accession>A0A3M6UWM6</accession>
<dbReference type="Proteomes" id="UP000275408">
    <property type="component" value="Unassembled WGS sequence"/>
</dbReference>
<evidence type="ECO:0000313" key="2">
    <source>
        <dbReference type="Proteomes" id="UP000275408"/>
    </source>
</evidence>
<keyword evidence="2" id="KW-1185">Reference proteome</keyword>
<gene>
    <name evidence="1" type="ORF">pdam_00000009</name>
</gene>
<organism evidence="1 2">
    <name type="scientific">Pocillopora damicornis</name>
    <name type="common">Cauliflower coral</name>
    <name type="synonym">Millepora damicornis</name>
    <dbReference type="NCBI Taxonomy" id="46731"/>
    <lineage>
        <taxon>Eukaryota</taxon>
        <taxon>Metazoa</taxon>
        <taxon>Cnidaria</taxon>
        <taxon>Anthozoa</taxon>
        <taxon>Hexacorallia</taxon>
        <taxon>Scleractinia</taxon>
        <taxon>Astrocoeniina</taxon>
        <taxon>Pocilloporidae</taxon>
        <taxon>Pocillopora</taxon>
    </lineage>
</organism>
<dbReference type="EMBL" id="RCHS01000537">
    <property type="protein sequence ID" value="RMX58113.1"/>
    <property type="molecule type" value="Genomic_DNA"/>
</dbReference>
<name>A0A3M6UWM6_POCDA</name>
<protein>
    <submittedName>
        <fullName evidence="1">Uncharacterized protein</fullName>
    </submittedName>
</protein>
<evidence type="ECO:0000313" key="1">
    <source>
        <dbReference type="EMBL" id="RMX58113.1"/>
    </source>
</evidence>
<proteinExistence type="predicted"/>
<comment type="caution">
    <text evidence="1">The sequence shown here is derived from an EMBL/GenBank/DDBJ whole genome shotgun (WGS) entry which is preliminary data.</text>
</comment>